<evidence type="ECO:0000313" key="4">
    <source>
        <dbReference type="Proteomes" id="UP001067235"/>
    </source>
</evidence>
<dbReference type="InterPro" id="IPR052513">
    <property type="entry name" value="Thioester_dehydratase-like"/>
</dbReference>
<accession>A0ABT4MNR0</accession>
<evidence type="ECO:0000259" key="1">
    <source>
        <dbReference type="Pfam" id="PF01796"/>
    </source>
</evidence>
<feature type="domain" description="ChsH2 C-terminal OB-fold" evidence="1">
    <location>
        <begin position="56"/>
        <end position="121"/>
    </location>
</feature>
<protein>
    <submittedName>
        <fullName evidence="3">OB-fold domain-containing protein</fullName>
    </submittedName>
</protein>
<sequence length="135" mass="15245">MLILRAPDVDDLSRPFWEGCREHELRLQRCLACLRFIHHPERECPFCHSAEFRFEAVEGGGVVDTFTEIHRSFVPEYRGAEPYVVGWIALAGHETVRMFGRIVRSSSAQVAIGSPVHVAFDTVPGFGEVPYFVLG</sequence>
<dbReference type="Pfam" id="PF12172">
    <property type="entry name" value="zf-ChsH2"/>
    <property type="match status" value="1"/>
</dbReference>
<dbReference type="InterPro" id="IPR002878">
    <property type="entry name" value="ChsH2_C"/>
</dbReference>
<feature type="domain" description="ChsH2 rubredoxin-like zinc ribbon" evidence="2">
    <location>
        <begin position="17"/>
        <end position="52"/>
    </location>
</feature>
<comment type="caution">
    <text evidence="3">The sequence shown here is derived from an EMBL/GenBank/DDBJ whole genome shotgun (WGS) entry which is preliminary data.</text>
</comment>
<dbReference type="Proteomes" id="UP001067235">
    <property type="component" value="Unassembled WGS sequence"/>
</dbReference>
<dbReference type="Pfam" id="PF01796">
    <property type="entry name" value="OB_ChsH2_C"/>
    <property type="match status" value="1"/>
</dbReference>
<dbReference type="PANTHER" id="PTHR34075">
    <property type="entry name" value="BLR3430 PROTEIN"/>
    <property type="match status" value="1"/>
</dbReference>
<organism evidence="3 4">
    <name type="scientific">Gordonia rubripertincta</name>
    <name type="common">Rhodococcus corallinus</name>
    <dbReference type="NCBI Taxonomy" id="36822"/>
    <lineage>
        <taxon>Bacteria</taxon>
        <taxon>Bacillati</taxon>
        <taxon>Actinomycetota</taxon>
        <taxon>Actinomycetes</taxon>
        <taxon>Mycobacteriales</taxon>
        <taxon>Gordoniaceae</taxon>
        <taxon>Gordonia</taxon>
    </lineage>
</organism>
<name>A0ABT4MNR0_GORRU</name>
<evidence type="ECO:0000259" key="2">
    <source>
        <dbReference type="Pfam" id="PF12172"/>
    </source>
</evidence>
<dbReference type="EMBL" id="JAPWIE010000001">
    <property type="protein sequence ID" value="MCZ4548633.1"/>
    <property type="molecule type" value="Genomic_DNA"/>
</dbReference>
<dbReference type="InterPro" id="IPR012340">
    <property type="entry name" value="NA-bd_OB-fold"/>
</dbReference>
<dbReference type="InterPro" id="IPR022002">
    <property type="entry name" value="ChsH2_Znr"/>
</dbReference>
<reference evidence="3" key="1">
    <citation type="submission" date="2022-12" db="EMBL/GenBank/DDBJ databases">
        <authorList>
            <person name="Krivoruchko A.V."/>
            <person name="Elkin A."/>
        </authorList>
    </citation>
    <scope>NUCLEOTIDE SEQUENCE</scope>
    <source>
        <strain evidence="3">IEGM 1388</strain>
    </source>
</reference>
<dbReference type="SUPFAM" id="SSF50249">
    <property type="entry name" value="Nucleic acid-binding proteins"/>
    <property type="match status" value="1"/>
</dbReference>
<gene>
    <name evidence="3" type="ORF">O4213_01470</name>
</gene>
<keyword evidence="4" id="KW-1185">Reference proteome</keyword>
<evidence type="ECO:0000313" key="3">
    <source>
        <dbReference type="EMBL" id="MCZ4548633.1"/>
    </source>
</evidence>
<proteinExistence type="predicted"/>
<dbReference type="PANTHER" id="PTHR34075:SF5">
    <property type="entry name" value="BLR3430 PROTEIN"/>
    <property type="match status" value="1"/>
</dbReference>
<dbReference type="RefSeq" id="WP_301569124.1">
    <property type="nucleotide sequence ID" value="NZ_JAPWIE010000001.1"/>
</dbReference>